<organism evidence="2 3">
    <name type="scientific">Nocardioides zeae</name>
    <dbReference type="NCBI Taxonomy" id="1457234"/>
    <lineage>
        <taxon>Bacteria</taxon>
        <taxon>Bacillati</taxon>
        <taxon>Actinomycetota</taxon>
        <taxon>Actinomycetes</taxon>
        <taxon>Propionibacteriales</taxon>
        <taxon>Nocardioidaceae</taxon>
        <taxon>Nocardioides</taxon>
    </lineage>
</organism>
<dbReference type="EMBL" id="JAAGXA010000008">
    <property type="protein sequence ID" value="NEN79126.1"/>
    <property type="molecule type" value="Genomic_DNA"/>
</dbReference>
<comment type="caution">
    <text evidence="2">The sequence shown here is derived from an EMBL/GenBank/DDBJ whole genome shotgun (WGS) entry which is preliminary data.</text>
</comment>
<protein>
    <recommendedName>
        <fullName evidence="4">GGDEF domain-containing protein</fullName>
    </recommendedName>
</protein>
<dbReference type="Proteomes" id="UP000468687">
    <property type="component" value="Unassembled WGS sequence"/>
</dbReference>
<dbReference type="RefSeq" id="WP_163772669.1">
    <property type="nucleotide sequence ID" value="NZ_JAAGXA010000008.1"/>
</dbReference>
<evidence type="ECO:0000313" key="2">
    <source>
        <dbReference type="EMBL" id="NEN79126.1"/>
    </source>
</evidence>
<keyword evidence="3" id="KW-1185">Reference proteome</keyword>
<name>A0A6P0HKL8_9ACTN</name>
<dbReference type="AlphaFoldDB" id="A0A6P0HKL8"/>
<evidence type="ECO:0000313" key="3">
    <source>
        <dbReference type="Proteomes" id="UP000468687"/>
    </source>
</evidence>
<proteinExistence type="predicted"/>
<gene>
    <name evidence="2" type="ORF">G3T38_12635</name>
</gene>
<feature type="region of interest" description="Disordered" evidence="1">
    <location>
        <begin position="1"/>
        <end position="23"/>
    </location>
</feature>
<accession>A0A6P0HKL8</accession>
<evidence type="ECO:0000256" key="1">
    <source>
        <dbReference type="SAM" id="MobiDB-lite"/>
    </source>
</evidence>
<sequence length="240" mass="24729">MSPTPEPSDPFGRRGADPATLPPEVRGLLEDVAAMARTTAEDGLSMETLMGDLRLLCDLDDGEPLPLDVLRVATLAWSDHHGELERRSAQRDGGLVSPDDLVWALVGRDDRPSASPHEVVVLRLVASAAAGAAPATYGDLGSLLADVVREVFGAADDLVALPTDGHAVVLPERADDLADRAAVAVRALRGASGPGVDADVAIVPLAPTSVSAAAGLRRLLADLEPGVPVTPPSGDPPPPR</sequence>
<evidence type="ECO:0008006" key="4">
    <source>
        <dbReference type="Google" id="ProtNLM"/>
    </source>
</evidence>
<reference evidence="2 3" key="1">
    <citation type="journal article" date="2014" name="Int. J. Syst. Evol. Microbiol.">
        <title>Nocardioides zeae sp. nov., isolated from the stem of Zea mays.</title>
        <authorList>
            <person name="Glaeser S.P."/>
            <person name="McInroy J.A."/>
            <person name="Busse H.J."/>
            <person name="Kampfer P."/>
        </authorList>
    </citation>
    <scope>NUCLEOTIDE SEQUENCE [LARGE SCALE GENOMIC DNA]</scope>
    <source>
        <strain evidence="2 3">JCM 30728</strain>
    </source>
</reference>